<accession>A0A7S3C275</accession>
<dbReference type="InterPro" id="IPR040911">
    <property type="entry name" value="Exostosin_GT47"/>
</dbReference>
<evidence type="ECO:0000259" key="2">
    <source>
        <dbReference type="Pfam" id="PF03016"/>
    </source>
</evidence>
<name>A0A7S3C275_9EUKA</name>
<dbReference type="InterPro" id="IPR004263">
    <property type="entry name" value="Exostosin"/>
</dbReference>
<evidence type="ECO:0000256" key="1">
    <source>
        <dbReference type="ARBA" id="ARBA00010271"/>
    </source>
</evidence>
<organism evidence="3">
    <name type="scientific">Haptolina ericina</name>
    <dbReference type="NCBI Taxonomy" id="156174"/>
    <lineage>
        <taxon>Eukaryota</taxon>
        <taxon>Haptista</taxon>
        <taxon>Haptophyta</taxon>
        <taxon>Prymnesiophyceae</taxon>
        <taxon>Prymnesiales</taxon>
        <taxon>Prymnesiaceae</taxon>
        <taxon>Haptolina</taxon>
    </lineage>
</organism>
<reference evidence="3" key="1">
    <citation type="submission" date="2021-01" db="EMBL/GenBank/DDBJ databases">
        <authorList>
            <person name="Corre E."/>
            <person name="Pelletier E."/>
            <person name="Niang G."/>
            <person name="Scheremetjew M."/>
            <person name="Finn R."/>
            <person name="Kale V."/>
            <person name="Holt S."/>
            <person name="Cochrane G."/>
            <person name="Meng A."/>
            <person name="Brown T."/>
            <person name="Cohen L."/>
        </authorList>
    </citation>
    <scope>NUCLEOTIDE SEQUENCE</scope>
    <source>
        <strain evidence="3">CCMP281</strain>
    </source>
</reference>
<dbReference type="PANTHER" id="PTHR11062:SF376">
    <property type="entry name" value="EXOSTOSIN FAMILY PROTEIN"/>
    <property type="match status" value="1"/>
</dbReference>
<dbReference type="EMBL" id="HBHX01070895">
    <property type="protein sequence ID" value="CAE0151897.1"/>
    <property type="molecule type" value="Transcribed_RNA"/>
</dbReference>
<dbReference type="PANTHER" id="PTHR11062">
    <property type="entry name" value="EXOSTOSIN HEPARAN SULFATE GLYCOSYLTRANSFERASE -RELATED"/>
    <property type="match status" value="1"/>
</dbReference>
<dbReference type="Pfam" id="PF03016">
    <property type="entry name" value="Exostosin_GT47"/>
    <property type="match status" value="1"/>
</dbReference>
<dbReference type="AlphaFoldDB" id="A0A7S3C275"/>
<proteinExistence type="inferred from homology"/>
<evidence type="ECO:0000313" key="3">
    <source>
        <dbReference type="EMBL" id="CAE0151897.1"/>
    </source>
</evidence>
<gene>
    <name evidence="3" type="ORF">HERI1096_LOCUS39189</name>
</gene>
<dbReference type="GO" id="GO:0016757">
    <property type="term" value="F:glycosyltransferase activity"/>
    <property type="evidence" value="ECO:0007669"/>
    <property type="project" value="InterPro"/>
</dbReference>
<protein>
    <recommendedName>
        <fullName evidence="2">Exostosin GT47 domain-containing protein</fullName>
    </recommendedName>
</protein>
<comment type="similarity">
    <text evidence="1">Belongs to the glycosyltransferase 47 family.</text>
</comment>
<feature type="domain" description="Exostosin GT47" evidence="2">
    <location>
        <begin position="2"/>
        <end position="157"/>
    </location>
</feature>
<sequence length="216" mass="24722">MSNRRTQLFFFGALCWKTDQITHNEAELKRKCDRSYSQSGFLSRYSFGLRYDIFTRFHSKPGYRLFATDFTPSMPRSRVQVDREILGSVFCLCPSGTGWGMRVFHVLVLGCIPVLTQDDGEHPKVAQAFEPEVLDWSEFAVVVPRAKIPQLDTVLASVDIAAKRQALRKVWTRIVWRDTLPRALAERLPGPDAFETLLAAISKRLDGANRTSRRQR</sequence>